<protein>
    <recommendedName>
        <fullName evidence="3">Alkaline phosphatase family protein</fullName>
    </recommendedName>
</protein>
<evidence type="ECO:0008006" key="3">
    <source>
        <dbReference type="Google" id="ProtNLM"/>
    </source>
</evidence>
<accession>A0ABT9MKJ5</accession>
<gene>
    <name evidence="1" type="ORF">J2S43_000459</name>
</gene>
<dbReference type="InterPro" id="IPR002591">
    <property type="entry name" value="Phosphodiest/P_Trfase"/>
</dbReference>
<dbReference type="Pfam" id="PF01663">
    <property type="entry name" value="Phosphodiest"/>
    <property type="match status" value="1"/>
</dbReference>
<evidence type="ECO:0000313" key="2">
    <source>
        <dbReference type="Proteomes" id="UP001240984"/>
    </source>
</evidence>
<dbReference type="SUPFAM" id="SSF53649">
    <property type="entry name" value="Alkaline phosphatase-like"/>
    <property type="match status" value="1"/>
</dbReference>
<dbReference type="RefSeq" id="WP_306826874.1">
    <property type="nucleotide sequence ID" value="NZ_JAUSRA010000001.1"/>
</dbReference>
<dbReference type="PANTHER" id="PTHR10151:SF120">
    <property type="entry name" value="BIS(5'-ADENOSYL)-TRIPHOSPHATASE"/>
    <property type="match status" value="1"/>
</dbReference>
<organism evidence="1 2">
    <name type="scientific">Catenuloplanes nepalensis</name>
    <dbReference type="NCBI Taxonomy" id="587533"/>
    <lineage>
        <taxon>Bacteria</taxon>
        <taxon>Bacillati</taxon>
        <taxon>Actinomycetota</taxon>
        <taxon>Actinomycetes</taxon>
        <taxon>Micromonosporales</taxon>
        <taxon>Micromonosporaceae</taxon>
        <taxon>Catenuloplanes</taxon>
    </lineage>
</organism>
<comment type="caution">
    <text evidence="1">The sequence shown here is derived from an EMBL/GenBank/DDBJ whole genome shotgun (WGS) entry which is preliminary data.</text>
</comment>
<name>A0ABT9MKJ5_9ACTN</name>
<evidence type="ECO:0000313" key="1">
    <source>
        <dbReference type="EMBL" id="MDP9791947.1"/>
    </source>
</evidence>
<dbReference type="InterPro" id="IPR017850">
    <property type="entry name" value="Alkaline_phosphatase_core_sf"/>
</dbReference>
<keyword evidence="2" id="KW-1185">Reference proteome</keyword>
<dbReference type="EMBL" id="JAUSRA010000001">
    <property type="protein sequence ID" value="MDP9791947.1"/>
    <property type="molecule type" value="Genomic_DNA"/>
</dbReference>
<dbReference type="Proteomes" id="UP001240984">
    <property type="component" value="Unassembled WGS sequence"/>
</dbReference>
<sequence length="391" mass="40301">MSTGDPFEVVRPAYGRASLADVLPSALAVLGVPGSPDLLGLQEQLPGVRRIAVLLVDGFGTFQLPAASAIGGTIADLSAGRLGRHTQLTSGFPSTTPASLVTLGTGAPPGEHGVLGISLHVPGTDRVLQLLHWGDDPDPVTFVPVPTQLSRASAAGVRTTSVTRPEFFGSGLTTAANRGGAFRGASDVDELVTEILGALADGEPPVLVSGYFRDLDKAGHQSGLTSPEWAAAAVAVDALITRLADGLPGDAALLVTADHGQIDVPEDRRYDLDADPRLSAGVRFVAGESRVRYLHVEPGAADDVIAAWRAVLGPDADVVPRAEAVAAGWFGPVAEAHLARVGDVVVTMRDRAIVLATAHEPPAVSRLIAFHGANTAAEMSVPLFVITPTAR</sequence>
<proteinExistence type="predicted"/>
<dbReference type="PANTHER" id="PTHR10151">
    <property type="entry name" value="ECTONUCLEOTIDE PYROPHOSPHATASE/PHOSPHODIESTERASE"/>
    <property type="match status" value="1"/>
</dbReference>
<dbReference type="Gene3D" id="3.40.720.10">
    <property type="entry name" value="Alkaline Phosphatase, subunit A"/>
    <property type="match status" value="1"/>
</dbReference>
<reference evidence="1 2" key="1">
    <citation type="submission" date="2023-07" db="EMBL/GenBank/DDBJ databases">
        <title>Sequencing the genomes of 1000 actinobacteria strains.</title>
        <authorList>
            <person name="Klenk H.-P."/>
        </authorList>
    </citation>
    <scope>NUCLEOTIDE SEQUENCE [LARGE SCALE GENOMIC DNA]</scope>
    <source>
        <strain evidence="1 2">DSM 44710</strain>
    </source>
</reference>